<name>A0A371BG98_9SPHN</name>
<dbReference type="RefSeq" id="WP_115548173.1">
    <property type="nucleotide sequence ID" value="NZ_QRGP01000001.1"/>
</dbReference>
<feature type="domain" description="Major facilitator superfamily (MFS) profile" evidence="7">
    <location>
        <begin position="21"/>
        <end position="473"/>
    </location>
</feature>
<accession>A0A371BG98</accession>
<feature type="transmembrane region" description="Helical" evidence="6">
    <location>
        <begin position="205"/>
        <end position="224"/>
    </location>
</feature>
<dbReference type="Gene3D" id="1.20.1720.10">
    <property type="entry name" value="Multidrug resistance protein D"/>
    <property type="match status" value="1"/>
</dbReference>
<feature type="transmembrane region" description="Helical" evidence="6">
    <location>
        <begin position="236"/>
        <end position="254"/>
    </location>
</feature>
<feature type="transmembrane region" description="Helical" evidence="6">
    <location>
        <begin position="143"/>
        <end position="165"/>
    </location>
</feature>
<feature type="transmembrane region" description="Helical" evidence="6">
    <location>
        <begin position="367"/>
        <end position="392"/>
    </location>
</feature>
<evidence type="ECO:0000259" key="7">
    <source>
        <dbReference type="PROSITE" id="PS50850"/>
    </source>
</evidence>
<dbReference type="PANTHER" id="PTHR42718:SF9">
    <property type="entry name" value="MAJOR FACILITATOR SUPERFAMILY MULTIDRUG TRANSPORTER MFSC"/>
    <property type="match status" value="1"/>
</dbReference>
<dbReference type="InterPro" id="IPR020846">
    <property type="entry name" value="MFS_dom"/>
</dbReference>
<sequence>MTATVASGSFDWVALKPYLPLLIALWIAEVTGSFEAAMILAAMRPLLQDFGDPVALGWLISTFGIVGAASAAVVGRLGDLFGRRRLLIFVLAIAFIGSLISAFAPNFGWLLFGRTLQGLSGAVLALCIGLVREKMPAPIVPMGIGLMISGASLGTAAGLVLGGWIADNFSWQGIFVASAAFCASTIAACLLWVTPSGRLENVGKTDWLSGILFAPGTLGVLYYAASLAKTGWDEPLSLATLFAGIILLAIWVWHSLRITNPLFDIRLLARRDINIPIGVSTLVALSSLQITLVFAVLLQTPAWTGIGIGVTAFLAGLAKLPSNILSTFAGPLGGWLTGRGGGRTTMLFGGCLATLGWILARCFHQDYWTVVAVLCIISFGTTILFSVAPTIMAMAAPPDRVSEVVGMLSVVRGLFAGIGSMMVTLLLASETLKDPASNASYPTIDAYHLTVTVITGFAILATFTALALPKGKIEMQ</sequence>
<reference evidence="9" key="1">
    <citation type="submission" date="2018-08" db="EMBL/GenBank/DDBJ databases">
        <authorList>
            <person name="Kim S.-J."/>
            <person name="Jung G.-Y."/>
        </authorList>
    </citation>
    <scope>NUCLEOTIDE SEQUENCE [LARGE SCALE GENOMIC DNA]</scope>
    <source>
        <strain evidence="9">GY_G</strain>
    </source>
</reference>
<feature type="transmembrane region" description="Helical" evidence="6">
    <location>
        <begin position="404"/>
        <end position="427"/>
    </location>
</feature>
<dbReference type="GO" id="GO:0016020">
    <property type="term" value="C:membrane"/>
    <property type="evidence" value="ECO:0007669"/>
    <property type="project" value="UniProtKB-SubCell"/>
</dbReference>
<proteinExistence type="predicted"/>
<dbReference type="InterPro" id="IPR036259">
    <property type="entry name" value="MFS_trans_sf"/>
</dbReference>
<dbReference type="Pfam" id="PF07690">
    <property type="entry name" value="MFS_1"/>
    <property type="match status" value="1"/>
</dbReference>
<evidence type="ECO:0000256" key="4">
    <source>
        <dbReference type="ARBA" id="ARBA00022989"/>
    </source>
</evidence>
<dbReference type="InterPro" id="IPR011701">
    <property type="entry name" value="MFS"/>
</dbReference>
<evidence type="ECO:0000256" key="1">
    <source>
        <dbReference type="ARBA" id="ARBA00004141"/>
    </source>
</evidence>
<gene>
    <name evidence="8" type="ORF">DXH95_04175</name>
</gene>
<feature type="transmembrane region" description="Helical" evidence="6">
    <location>
        <begin position="171"/>
        <end position="193"/>
    </location>
</feature>
<dbReference type="GO" id="GO:0022857">
    <property type="term" value="F:transmembrane transporter activity"/>
    <property type="evidence" value="ECO:0007669"/>
    <property type="project" value="InterPro"/>
</dbReference>
<dbReference type="PROSITE" id="PS50850">
    <property type="entry name" value="MFS"/>
    <property type="match status" value="1"/>
</dbReference>
<evidence type="ECO:0000313" key="8">
    <source>
        <dbReference type="EMBL" id="RDV06624.1"/>
    </source>
</evidence>
<evidence type="ECO:0000256" key="2">
    <source>
        <dbReference type="ARBA" id="ARBA00022448"/>
    </source>
</evidence>
<keyword evidence="2" id="KW-0813">Transport</keyword>
<feature type="transmembrane region" description="Helical" evidence="6">
    <location>
        <begin position="111"/>
        <end position="131"/>
    </location>
</feature>
<keyword evidence="9" id="KW-1185">Reference proteome</keyword>
<organism evidence="8 9">
    <name type="scientific">Sphingorhabdus pulchriflava</name>
    <dbReference type="NCBI Taxonomy" id="2292257"/>
    <lineage>
        <taxon>Bacteria</taxon>
        <taxon>Pseudomonadati</taxon>
        <taxon>Pseudomonadota</taxon>
        <taxon>Alphaproteobacteria</taxon>
        <taxon>Sphingomonadales</taxon>
        <taxon>Sphingomonadaceae</taxon>
        <taxon>Sphingorhabdus</taxon>
    </lineage>
</organism>
<dbReference type="AlphaFoldDB" id="A0A371BG98"/>
<dbReference type="Proteomes" id="UP000263833">
    <property type="component" value="Unassembled WGS sequence"/>
</dbReference>
<feature type="transmembrane region" description="Helical" evidence="6">
    <location>
        <begin position="21"/>
        <end position="43"/>
    </location>
</feature>
<keyword evidence="5 6" id="KW-0472">Membrane</keyword>
<comment type="caution">
    <text evidence="8">The sequence shown here is derived from an EMBL/GenBank/DDBJ whole genome shotgun (WGS) entry which is preliminary data.</text>
</comment>
<evidence type="ECO:0000256" key="3">
    <source>
        <dbReference type="ARBA" id="ARBA00022692"/>
    </source>
</evidence>
<feature type="transmembrane region" description="Helical" evidence="6">
    <location>
        <begin position="86"/>
        <end position="105"/>
    </location>
</feature>
<feature type="transmembrane region" description="Helical" evidence="6">
    <location>
        <begin position="341"/>
        <end position="361"/>
    </location>
</feature>
<feature type="transmembrane region" description="Helical" evidence="6">
    <location>
        <begin position="55"/>
        <end position="74"/>
    </location>
</feature>
<feature type="transmembrane region" description="Helical" evidence="6">
    <location>
        <begin position="447"/>
        <end position="468"/>
    </location>
</feature>
<dbReference type="Gene3D" id="1.20.1250.20">
    <property type="entry name" value="MFS general substrate transporter like domains"/>
    <property type="match status" value="1"/>
</dbReference>
<dbReference type="SUPFAM" id="SSF103473">
    <property type="entry name" value="MFS general substrate transporter"/>
    <property type="match status" value="1"/>
</dbReference>
<keyword evidence="3 6" id="KW-0812">Transmembrane</keyword>
<dbReference type="OrthoDB" id="9812221at2"/>
<comment type="subcellular location">
    <subcellularLocation>
        <location evidence="1">Membrane</location>
        <topology evidence="1">Multi-pass membrane protein</topology>
    </subcellularLocation>
</comment>
<feature type="transmembrane region" description="Helical" evidence="6">
    <location>
        <begin position="302"/>
        <end position="320"/>
    </location>
</feature>
<dbReference type="PANTHER" id="PTHR42718">
    <property type="entry name" value="MAJOR FACILITATOR SUPERFAMILY MULTIDRUG TRANSPORTER MFSC"/>
    <property type="match status" value="1"/>
</dbReference>
<evidence type="ECO:0000256" key="6">
    <source>
        <dbReference type="SAM" id="Phobius"/>
    </source>
</evidence>
<evidence type="ECO:0000256" key="5">
    <source>
        <dbReference type="ARBA" id="ARBA00023136"/>
    </source>
</evidence>
<feature type="transmembrane region" description="Helical" evidence="6">
    <location>
        <begin position="275"/>
        <end position="296"/>
    </location>
</feature>
<evidence type="ECO:0000313" key="9">
    <source>
        <dbReference type="Proteomes" id="UP000263833"/>
    </source>
</evidence>
<protein>
    <submittedName>
        <fullName evidence="8">MFS transporter</fullName>
    </submittedName>
</protein>
<dbReference type="EMBL" id="QRGP01000001">
    <property type="protein sequence ID" value="RDV06624.1"/>
    <property type="molecule type" value="Genomic_DNA"/>
</dbReference>
<keyword evidence="4 6" id="KW-1133">Transmembrane helix</keyword>